<name>A0A645C668_9ZZZZ</name>
<accession>A0A645C668</accession>
<evidence type="ECO:0000313" key="1">
    <source>
        <dbReference type="EMBL" id="MPM72491.1"/>
    </source>
</evidence>
<protein>
    <submittedName>
        <fullName evidence="1">Uncharacterized protein</fullName>
    </submittedName>
</protein>
<organism evidence="1">
    <name type="scientific">bioreactor metagenome</name>
    <dbReference type="NCBI Taxonomy" id="1076179"/>
    <lineage>
        <taxon>unclassified sequences</taxon>
        <taxon>metagenomes</taxon>
        <taxon>ecological metagenomes</taxon>
    </lineage>
</organism>
<dbReference type="AntiFam" id="ANF00095">
    <property type="entry name" value="Shadow ORF (opposite ABC transporters)"/>
</dbReference>
<proteinExistence type="predicted"/>
<sequence length="362" mass="40194">MPFLTQAPENDEQTLHLLWRKDGGRFIQNNKPGVAVEYFHDLHPLLLAYREGTHQCSRVYGEVVAFAQGADAAIEFLRIDERIPFAFKPEGNVLAYGKGGHQRKVLVHHPDLQRNGILGTLDAYRFPVKFNTARICLIDAVKNVHQGGLTRPVLSKQGMNLPLFQGEIHLFIGHLAKELLVDFGHPQRRHVHSWLLRTGFDQGYLEAAAKNLIALGCNRILHSLGDLGLEAVVAGDVNNPVLHTEIENSTFIGITQYLLHGCQHQCRHTVDGRSHDGIRCYGVLVVGVPGGEQTALLRRLDNAGTCLVCTVGEHIGSLVGHRQGCLLAQGYIGEAAYIRFQYLDRGIHTLCTQFIGFQDLDD</sequence>
<comment type="caution">
    <text evidence="1">The sequence shown here is derived from an EMBL/GenBank/DDBJ whole genome shotgun (WGS) entry which is preliminary data.</text>
</comment>
<dbReference type="EMBL" id="VSSQ01024775">
    <property type="protein sequence ID" value="MPM72491.1"/>
    <property type="molecule type" value="Genomic_DNA"/>
</dbReference>
<reference evidence="1" key="1">
    <citation type="submission" date="2019-08" db="EMBL/GenBank/DDBJ databases">
        <authorList>
            <person name="Kucharzyk K."/>
            <person name="Murdoch R.W."/>
            <person name="Higgins S."/>
            <person name="Loffler F."/>
        </authorList>
    </citation>
    <scope>NUCLEOTIDE SEQUENCE</scope>
</reference>
<dbReference type="AlphaFoldDB" id="A0A645C668"/>
<gene>
    <name evidence="1" type="ORF">SDC9_119467</name>
</gene>